<dbReference type="InterPro" id="IPR004113">
    <property type="entry name" value="FAD-bd_oxidored_4_C"/>
</dbReference>
<dbReference type="Pfam" id="PF02913">
    <property type="entry name" value="FAD-oxidase_C"/>
    <property type="match status" value="1"/>
</dbReference>
<keyword evidence="4" id="KW-0274">FAD</keyword>
<reference evidence="8 9" key="1">
    <citation type="submission" date="2015-12" db="EMBL/GenBank/DDBJ databases">
        <title>A stable core within a dynamic pangenome in Sulfolobus acidocaldarius.</title>
        <authorList>
            <person name="Anderson R."/>
            <person name="Kouris A."/>
            <person name="Seward C."/>
            <person name="Campbell K."/>
            <person name="Whitaker R."/>
        </authorList>
    </citation>
    <scope>NUCLEOTIDE SEQUENCE [LARGE SCALE GENOMIC DNA]</scope>
    <source>
        <strain evidence="6 9">GG12-C01-09</strain>
        <strain evidence="7 8">NG05B_CO5_07</strain>
    </source>
</reference>
<dbReference type="RefSeq" id="WP_011278037.1">
    <property type="nucleotide sequence ID" value="NZ_BHWZ01000002.1"/>
</dbReference>
<name>A0A0U3F653_9CREN</name>
<keyword evidence="3" id="KW-0285">Flavoprotein</keyword>
<dbReference type="GO" id="GO:0008609">
    <property type="term" value="F:alkylglycerone-phosphate synthase activity"/>
    <property type="evidence" value="ECO:0007669"/>
    <property type="project" value="InterPro"/>
</dbReference>
<dbReference type="EMBL" id="CP013695">
    <property type="protein sequence ID" value="ALU31316.1"/>
    <property type="molecule type" value="Genomic_DNA"/>
</dbReference>
<dbReference type="OMA" id="VDVLDWC"/>
<evidence type="ECO:0000256" key="2">
    <source>
        <dbReference type="ARBA" id="ARBA00008000"/>
    </source>
</evidence>
<dbReference type="Gene3D" id="3.30.465.10">
    <property type="match status" value="1"/>
</dbReference>
<dbReference type="FunFam" id="1.10.45.10:FF:000001">
    <property type="entry name" value="D-lactate dehydrogenase mitochondrial"/>
    <property type="match status" value="1"/>
</dbReference>
<proteinExistence type="inferred from homology"/>
<dbReference type="SMR" id="A0A0U3F653"/>
<dbReference type="PaxDb" id="1435377-SUSAZ_05655"/>
<evidence type="ECO:0000313" key="8">
    <source>
        <dbReference type="Proteomes" id="UP000060043"/>
    </source>
</evidence>
<organism evidence="6 9">
    <name type="scientific">Sulfolobus acidocaldarius</name>
    <dbReference type="NCBI Taxonomy" id="2285"/>
    <lineage>
        <taxon>Archaea</taxon>
        <taxon>Thermoproteota</taxon>
        <taxon>Thermoprotei</taxon>
        <taxon>Sulfolobales</taxon>
        <taxon>Sulfolobaceae</taxon>
        <taxon>Sulfolobus</taxon>
    </lineage>
</organism>
<evidence type="ECO:0000256" key="4">
    <source>
        <dbReference type="ARBA" id="ARBA00022827"/>
    </source>
</evidence>
<dbReference type="InterPro" id="IPR025650">
    <property type="entry name" value="Alkyl-DHAP_Synthase"/>
</dbReference>
<dbReference type="Gene3D" id="1.10.45.10">
    <property type="entry name" value="Vanillyl-alcohol Oxidase, Chain A, domain 4"/>
    <property type="match status" value="1"/>
</dbReference>
<dbReference type="GO" id="GO:0071949">
    <property type="term" value="F:FAD binding"/>
    <property type="evidence" value="ECO:0007669"/>
    <property type="project" value="InterPro"/>
</dbReference>
<dbReference type="Proteomes" id="UP000065473">
    <property type="component" value="Chromosome"/>
</dbReference>
<comment type="similarity">
    <text evidence="2">Belongs to the FAD-binding oxidoreductase/transferase type 4 family.</text>
</comment>
<comment type="cofactor">
    <cofactor evidence="1">
        <name>FAD</name>
        <dbReference type="ChEBI" id="CHEBI:57692"/>
    </cofactor>
</comment>
<dbReference type="SUPFAM" id="SSF55103">
    <property type="entry name" value="FAD-linked oxidases, C-terminal domain"/>
    <property type="match status" value="1"/>
</dbReference>
<dbReference type="InterPro" id="IPR016169">
    <property type="entry name" value="FAD-bd_PCMH_sub2"/>
</dbReference>
<dbReference type="Pfam" id="PF01565">
    <property type="entry name" value="FAD_binding_4"/>
    <property type="match status" value="1"/>
</dbReference>
<evidence type="ECO:0000259" key="5">
    <source>
        <dbReference type="PROSITE" id="PS51387"/>
    </source>
</evidence>
<dbReference type="EMBL" id="CP013694">
    <property type="protein sequence ID" value="ALU28602.1"/>
    <property type="molecule type" value="Genomic_DNA"/>
</dbReference>
<dbReference type="PROSITE" id="PS51387">
    <property type="entry name" value="FAD_PCMH"/>
    <property type="match status" value="1"/>
</dbReference>
<dbReference type="Proteomes" id="UP000060043">
    <property type="component" value="Chromosome"/>
</dbReference>
<dbReference type="PANTHER" id="PTHR46568:SF1">
    <property type="entry name" value="ALKYLDIHYDROXYACETONEPHOSPHATE SYNTHASE, PEROXISOMAL"/>
    <property type="match status" value="1"/>
</dbReference>
<evidence type="ECO:0000256" key="1">
    <source>
        <dbReference type="ARBA" id="ARBA00001974"/>
    </source>
</evidence>
<evidence type="ECO:0000256" key="3">
    <source>
        <dbReference type="ARBA" id="ARBA00022630"/>
    </source>
</evidence>
<dbReference type="Gene3D" id="3.40.462.40">
    <property type="entry name" value="FAD-linked oxidase, cap domain/gating helix"/>
    <property type="match status" value="1"/>
</dbReference>
<sequence length="453" mass="50866">MLNEFLKEVSDKGILVLNESEGFKRDWTPLLALREFLGQKVGKPSAVIKPKSVEEITEVIKLANNYNACVVPYAGGSSVVGGAYHNSCTILDLSELNKVLELNEDDLTVTVEAGIKIKDLEDKLNSKGYTLDYHPQSFFLATIGGAIAHKGSGSHSSSNIEELLLWIEVVLPNGEIVRIGPDKSVRNSMGPGMLSLFIGSEGTLGVITKAKLKIKPLANYHKDLAFYFNSIDDAIKFAKEYTIRLPPPYRVVIHDSESANYMLGLPYFISLVRVRGYDQELVDVEERLIKSIALKYGGKEGDKETVRKWRDVFARNYEANFLSLVQSGYWTDTLDLAGSWSIIPKIYKELRENLYLINGVKSVLSRFTHLYINGTCLYVMVILRQDPEVLLKVWETAAEVVIKWGGSTSHHHGVGFLKKPWILREKEDEVRLYKMFKLSLDSKGIMNPGKLVD</sequence>
<evidence type="ECO:0000313" key="6">
    <source>
        <dbReference type="EMBL" id="ALU28602.1"/>
    </source>
</evidence>
<dbReference type="InterPro" id="IPR006094">
    <property type="entry name" value="Oxid_FAD_bind_N"/>
</dbReference>
<dbReference type="InterPro" id="IPR036318">
    <property type="entry name" value="FAD-bd_PCMH-like_sf"/>
</dbReference>
<accession>A0A0U3F653</accession>
<protein>
    <submittedName>
        <fullName evidence="6">Alkyldihydroxyacetonephosphate synthase</fullName>
    </submittedName>
</protein>
<dbReference type="AlphaFoldDB" id="A0A0U3F653"/>
<evidence type="ECO:0000313" key="7">
    <source>
        <dbReference type="EMBL" id="ALU31316.1"/>
    </source>
</evidence>
<dbReference type="InterPro" id="IPR016164">
    <property type="entry name" value="FAD-linked_Oxase-like_C"/>
</dbReference>
<dbReference type="PANTHER" id="PTHR46568">
    <property type="entry name" value="ALKYLDIHYDROXYACETONEPHOSPHATE SYNTHASE, PEROXISOMAL"/>
    <property type="match status" value="1"/>
</dbReference>
<dbReference type="GO" id="GO:0008610">
    <property type="term" value="P:lipid biosynthetic process"/>
    <property type="evidence" value="ECO:0007669"/>
    <property type="project" value="InterPro"/>
</dbReference>
<dbReference type="GeneID" id="14551692"/>
<feature type="domain" description="FAD-binding PCMH-type" evidence="5">
    <location>
        <begin position="40"/>
        <end position="217"/>
    </location>
</feature>
<dbReference type="InterPro" id="IPR016166">
    <property type="entry name" value="FAD-bd_PCMH"/>
</dbReference>
<evidence type="ECO:0000313" key="9">
    <source>
        <dbReference type="Proteomes" id="UP000065473"/>
    </source>
</evidence>
<dbReference type="InterPro" id="IPR016171">
    <property type="entry name" value="Vanillyl_alc_oxidase_C-sub2"/>
</dbReference>
<gene>
    <name evidence="6" type="ORF">ATY89_00550</name>
    <name evidence="7" type="ORF">ATZ20_03595</name>
</gene>
<dbReference type="STRING" id="1435377.SUSAZ_05655"/>
<dbReference type="OrthoDB" id="26910at2157"/>
<dbReference type="SUPFAM" id="SSF56176">
    <property type="entry name" value="FAD-binding/transporter-associated domain-like"/>
    <property type="match status" value="1"/>
</dbReference>